<dbReference type="CDD" id="cd03215">
    <property type="entry name" value="ABC_Carb_Monos_II"/>
    <property type="match status" value="1"/>
</dbReference>
<dbReference type="EMBL" id="CP006569">
    <property type="protein sequence ID" value="AHF77354.1"/>
    <property type="molecule type" value="Genomic_DNA"/>
</dbReference>
<keyword evidence="12" id="KW-1185">Reference proteome</keyword>
<evidence type="ECO:0000256" key="9">
    <source>
        <dbReference type="ARBA" id="ARBA00023136"/>
    </source>
</evidence>
<dbReference type="HOGENOM" id="CLU_000604_92_3_6"/>
<keyword evidence="5" id="KW-0677">Repeat</keyword>
<dbReference type="InterPro" id="IPR017871">
    <property type="entry name" value="ABC_transporter-like_CS"/>
</dbReference>
<evidence type="ECO:0000313" key="12">
    <source>
        <dbReference type="Proteomes" id="UP000019028"/>
    </source>
</evidence>
<evidence type="ECO:0000256" key="1">
    <source>
        <dbReference type="ARBA" id="ARBA00004417"/>
    </source>
</evidence>
<dbReference type="PANTHER" id="PTHR43790:SF9">
    <property type="entry name" value="GALACTOFURANOSE TRANSPORTER ATP-BINDING PROTEIN YTFR"/>
    <property type="match status" value="1"/>
</dbReference>
<name>W0HUB3_9GAMM</name>
<evidence type="ECO:0000256" key="3">
    <source>
        <dbReference type="ARBA" id="ARBA00022475"/>
    </source>
</evidence>
<protein>
    <submittedName>
        <fullName evidence="11">Ribose ABC transporter ATP-binding protein</fullName>
    </submittedName>
</protein>
<gene>
    <name evidence="11" type="ORF">Sant_2309</name>
</gene>
<dbReference type="Pfam" id="PF00005">
    <property type="entry name" value="ABC_tran"/>
    <property type="match status" value="2"/>
</dbReference>
<accession>W0HUB3</accession>
<sequence length="496" mass="53843">MSDIQLEVRDIAKRFGAVAALDSVSMTLRRGRVHTLLGENGAGKSTLMKILAGLYAPDRGTLLFDGRPVTIRNPAHARALGIATVFQELSLSNNMTVAENIYANHEPARCGFIRDGQMVADCRRLLTTLGIDTDPYQQVGALSLAQRQLVEIAKALSFPASVVIMDEPTSSLSDGEAGILFGIIDRLKARGCAVVYISHRMDEIMRVSDDITVLRDGAFIATHQRAQTTIAQLIAQMVGREMKNVFPPRLGAGPDPGAVPLLDVRHLSHPGQFSDISFSVRAGEVLGFFGLVGSGRSDVMKGIFGVTRCDGDIVMAGKPVAIRSPGQAIAQGIAFVTENRKEEGLVLSHDVNLNLQHIAFQHAGPLINRRRERQTTREAIRRMRIRVSSPYQRTGTLSGGNQQKIVLAKWLQKTPRVLILDEPTRGVDVGAKYEIYQTVRQLAANGTAIVFISSELPEVMALSDRLAVMRAKRIVDIYPTANLTPAQVISAATGVA</sequence>
<dbReference type="GO" id="GO:0005524">
    <property type="term" value="F:ATP binding"/>
    <property type="evidence" value="ECO:0007669"/>
    <property type="project" value="UniProtKB-KW"/>
</dbReference>
<dbReference type="CDD" id="cd03216">
    <property type="entry name" value="ABC_Carb_Monos_I"/>
    <property type="match status" value="1"/>
</dbReference>
<dbReference type="PANTHER" id="PTHR43790">
    <property type="entry name" value="CARBOHYDRATE TRANSPORT ATP-BINDING PROTEIN MG119-RELATED"/>
    <property type="match status" value="1"/>
</dbReference>
<dbReference type="Gene3D" id="3.40.50.300">
    <property type="entry name" value="P-loop containing nucleotide triphosphate hydrolases"/>
    <property type="match status" value="2"/>
</dbReference>
<evidence type="ECO:0000256" key="8">
    <source>
        <dbReference type="ARBA" id="ARBA00022967"/>
    </source>
</evidence>
<dbReference type="SUPFAM" id="SSF52540">
    <property type="entry name" value="P-loop containing nucleoside triphosphate hydrolases"/>
    <property type="match status" value="2"/>
</dbReference>
<keyword evidence="2" id="KW-0813">Transport</keyword>
<dbReference type="OrthoDB" id="9776369at2"/>
<dbReference type="KEGG" id="sod:Sant_2309"/>
<dbReference type="PROSITE" id="PS50893">
    <property type="entry name" value="ABC_TRANSPORTER_2"/>
    <property type="match status" value="2"/>
</dbReference>
<dbReference type="GO" id="GO:0005886">
    <property type="term" value="C:plasma membrane"/>
    <property type="evidence" value="ECO:0007669"/>
    <property type="project" value="UniProtKB-SubCell"/>
</dbReference>
<dbReference type="InterPro" id="IPR003593">
    <property type="entry name" value="AAA+_ATPase"/>
</dbReference>
<dbReference type="GO" id="GO:0016887">
    <property type="term" value="F:ATP hydrolysis activity"/>
    <property type="evidence" value="ECO:0007669"/>
    <property type="project" value="InterPro"/>
</dbReference>
<dbReference type="PATRIC" id="fig|1239307.3.peg.2559"/>
<dbReference type="AlphaFoldDB" id="W0HUB3"/>
<dbReference type="RefSeq" id="WP_025422491.1">
    <property type="nucleotide sequence ID" value="NZ_CP006569.1"/>
</dbReference>
<dbReference type="InterPro" id="IPR027417">
    <property type="entry name" value="P-loop_NTPase"/>
</dbReference>
<evidence type="ECO:0000256" key="5">
    <source>
        <dbReference type="ARBA" id="ARBA00022737"/>
    </source>
</evidence>
<evidence type="ECO:0000259" key="10">
    <source>
        <dbReference type="PROSITE" id="PS50893"/>
    </source>
</evidence>
<comment type="subcellular location">
    <subcellularLocation>
        <location evidence="1">Cell inner membrane</location>
        <topology evidence="1">Peripheral membrane protein</topology>
    </subcellularLocation>
</comment>
<keyword evidence="7 11" id="KW-0067">ATP-binding</keyword>
<evidence type="ECO:0000256" key="7">
    <source>
        <dbReference type="ARBA" id="ARBA00022840"/>
    </source>
</evidence>
<keyword evidence="4" id="KW-0762">Sugar transport</keyword>
<feature type="domain" description="ABC transporter" evidence="10">
    <location>
        <begin position="6"/>
        <end position="241"/>
    </location>
</feature>
<organism evidence="11 12">
    <name type="scientific">Sodalis praecaptivus</name>
    <dbReference type="NCBI Taxonomy" id="1239307"/>
    <lineage>
        <taxon>Bacteria</taxon>
        <taxon>Pseudomonadati</taxon>
        <taxon>Pseudomonadota</taxon>
        <taxon>Gammaproteobacteria</taxon>
        <taxon>Enterobacterales</taxon>
        <taxon>Bruguierivoracaceae</taxon>
        <taxon>Sodalis</taxon>
    </lineage>
</organism>
<keyword evidence="8" id="KW-1278">Translocase</keyword>
<dbReference type="SMART" id="SM00382">
    <property type="entry name" value="AAA"/>
    <property type="match status" value="2"/>
</dbReference>
<evidence type="ECO:0000256" key="4">
    <source>
        <dbReference type="ARBA" id="ARBA00022597"/>
    </source>
</evidence>
<evidence type="ECO:0000256" key="6">
    <source>
        <dbReference type="ARBA" id="ARBA00022741"/>
    </source>
</evidence>
<dbReference type="PROSITE" id="PS00211">
    <property type="entry name" value="ABC_TRANSPORTER_1"/>
    <property type="match status" value="1"/>
</dbReference>
<dbReference type="InterPro" id="IPR003439">
    <property type="entry name" value="ABC_transporter-like_ATP-bd"/>
</dbReference>
<keyword evidence="3" id="KW-1003">Cell membrane</keyword>
<evidence type="ECO:0000256" key="2">
    <source>
        <dbReference type="ARBA" id="ARBA00022448"/>
    </source>
</evidence>
<proteinExistence type="predicted"/>
<feature type="domain" description="ABC transporter" evidence="10">
    <location>
        <begin position="240"/>
        <end position="496"/>
    </location>
</feature>
<dbReference type="FunFam" id="3.40.50.300:FF:000127">
    <property type="entry name" value="Ribose import ATP-binding protein RbsA"/>
    <property type="match status" value="1"/>
</dbReference>
<dbReference type="Proteomes" id="UP000019028">
    <property type="component" value="Chromosome"/>
</dbReference>
<evidence type="ECO:0000313" key="11">
    <source>
        <dbReference type="EMBL" id="AHF77354.1"/>
    </source>
</evidence>
<keyword evidence="6" id="KW-0547">Nucleotide-binding</keyword>
<keyword evidence="9" id="KW-0472">Membrane</keyword>
<reference evidence="11 12" key="1">
    <citation type="journal article" date="2014" name="Genome Biol. Evol.">
        <title>Genome degeneration and adaptation in a nascent stage of symbiosis.</title>
        <authorList>
            <person name="Oakeson K.F."/>
            <person name="Gil R."/>
            <person name="Clayton A.L."/>
            <person name="Dunn D.M."/>
            <person name="von Niederhausern A.C."/>
            <person name="Hamil C."/>
            <person name="Aoyagi A."/>
            <person name="Duval B."/>
            <person name="Baca A."/>
            <person name="Silva F.J."/>
            <person name="Vallier A."/>
            <person name="Jackson D.G."/>
            <person name="Latorre A."/>
            <person name="Weiss R.B."/>
            <person name="Heddi A."/>
            <person name="Moya A."/>
            <person name="Dale C."/>
        </authorList>
    </citation>
    <scope>NUCLEOTIDE SEQUENCE [LARGE SCALE GENOMIC DNA]</scope>
    <source>
        <strain evidence="11 12">HS1</strain>
    </source>
</reference>
<dbReference type="InterPro" id="IPR050107">
    <property type="entry name" value="ABC_carbohydrate_import_ATPase"/>
</dbReference>